<gene>
    <name evidence="1" type="ORF">AS859_04470</name>
</gene>
<organism evidence="1 2">
    <name type="scientific">Aliarcobacter cryaerophilus</name>
    <dbReference type="NCBI Taxonomy" id="28198"/>
    <lineage>
        <taxon>Bacteria</taxon>
        <taxon>Pseudomonadati</taxon>
        <taxon>Campylobacterota</taxon>
        <taxon>Epsilonproteobacteria</taxon>
        <taxon>Campylobacterales</taxon>
        <taxon>Arcobacteraceae</taxon>
        <taxon>Aliarcobacter</taxon>
    </lineage>
</organism>
<evidence type="ECO:0000313" key="1">
    <source>
        <dbReference type="EMBL" id="OQR41639.1"/>
    </source>
</evidence>
<evidence type="ECO:0000313" key="2">
    <source>
        <dbReference type="Proteomes" id="UP000192599"/>
    </source>
</evidence>
<reference evidence="1 2" key="1">
    <citation type="submission" date="2017-04" db="EMBL/GenBank/DDBJ databases">
        <title>Accumulation and expression of multiple antibiotic resistance genes in Arcobacter cryaerophilus that thrives in sewage.</title>
        <authorList>
            <person name="Millar J.A."/>
            <person name="Raghavan R."/>
        </authorList>
    </citation>
    <scope>NUCLEOTIDE SEQUENCE [LARGE SCALE GENOMIC DNA]</scope>
    <source>
        <strain evidence="1 2">AZT-1</strain>
    </source>
</reference>
<dbReference type="Proteomes" id="UP000192599">
    <property type="component" value="Unassembled WGS sequence"/>
</dbReference>
<proteinExistence type="predicted"/>
<accession>A0A1V9VCP4</accession>
<dbReference type="Pfam" id="PF11756">
    <property type="entry name" value="YgbA_NO"/>
    <property type="match status" value="1"/>
</dbReference>
<sequence length="115" mass="13900">MTHEKYKIEIDVLKKFYELYCIDKHEEQKNILVQLYYKDEKFSLELNLCSKCFEDINYSFNRLQGCPHEIKPRCRNCPSPCYEKTKWKETARVMKYSAIKLSLGKIKSRVMNLFN</sequence>
<comment type="caution">
    <text evidence="1">The sequence shown here is derived from an EMBL/GenBank/DDBJ whole genome shotgun (WGS) entry which is preliminary data.</text>
</comment>
<evidence type="ECO:0008006" key="3">
    <source>
        <dbReference type="Google" id="ProtNLM"/>
    </source>
</evidence>
<name>A0A1V9VCP4_9BACT</name>
<dbReference type="InterPro" id="IPR020483">
    <property type="entry name" value="Uncharacterised_YgbA"/>
</dbReference>
<protein>
    <recommendedName>
        <fullName evidence="3">Nitrous oxide-stimulated promoter family protein</fullName>
    </recommendedName>
</protein>
<dbReference type="EMBL" id="LNTC01000038">
    <property type="protein sequence ID" value="OQR41639.1"/>
    <property type="molecule type" value="Genomic_DNA"/>
</dbReference>
<dbReference type="AlphaFoldDB" id="A0A1V9VCP4"/>